<gene>
    <name evidence="1" type="ORF">SPSK_09967</name>
</gene>
<protein>
    <submittedName>
        <fullName evidence="1">Uncharacterized protein</fullName>
    </submittedName>
</protein>
<dbReference type="VEuPathDB" id="FungiDB:SPSK_09967"/>
<dbReference type="AlphaFoldDB" id="A0A0F2M937"/>
<name>A0A0F2M937_SPOSC</name>
<evidence type="ECO:0000313" key="1">
    <source>
        <dbReference type="EMBL" id="KJR85594.1"/>
    </source>
</evidence>
<dbReference type="EMBL" id="AXCR01000007">
    <property type="protein sequence ID" value="KJR85594.1"/>
    <property type="molecule type" value="Genomic_DNA"/>
</dbReference>
<reference evidence="1 2" key="1">
    <citation type="journal article" date="2014" name="BMC Genomics">
        <title>Comparative genomics of the major fungal agents of human and animal Sporotrichosis: Sporothrix schenckii and Sporothrix brasiliensis.</title>
        <authorList>
            <person name="Teixeira M.M."/>
            <person name="de Almeida L.G."/>
            <person name="Kubitschek-Barreira P."/>
            <person name="Alves F.L."/>
            <person name="Kioshima E.S."/>
            <person name="Abadio A.K."/>
            <person name="Fernandes L."/>
            <person name="Derengowski L.S."/>
            <person name="Ferreira K.S."/>
            <person name="Souza R.C."/>
            <person name="Ruiz J.C."/>
            <person name="de Andrade N.C."/>
            <person name="Paes H.C."/>
            <person name="Nicola A.M."/>
            <person name="Albuquerque P."/>
            <person name="Gerber A.L."/>
            <person name="Martins V.P."/>
            <person name="Peconick L.D."/>
            <person name="Neto A.V."/>
            <person name="Chaucanez C.B."/>
            <person name="Silva P.A."/>
            <person name="Cunha O.L."/>
            <person name="de Oliveira F.F."/>
            <person name="dos Santos T.C."/>
            <person name="Barros A.L."/>
            <person name="Soares M.A."/>
            <person name="de Oliveira L.M."/>
            <person name="Marini M.M."/>
            <person name="Villalobos-Duno H."/>
            <person name="Cunha M.M."/>
            <person name="de Hoog S."/>
            <person name="da Silveira J.F."/>
            <person name="Henrissat B."/>
            <person name="Nino-Vega G.A."/>
            <person name="Cisalpino P.S."/>
            <person name="Mora-Montes H.M."/>
            <person name="Almeida S.R."/>
            <person name="Stajich J.E."/>
            <person name="Lopes-Bezerra L.M."/>
            <person name="Vasconcelos A.T."/>
            <person name="Felipe M.S."/>
        </authorList>
    </citation>
    <scope>NUCLEOTIDE SEQUENCE [LARGE SCALE GENOMIC DNA]</scope>
    <source>
        <strain evidence="1 2">1099-18</strain>
    </source>
</reference>
<evidence type="ECO:0000313" key="2">
    <source>
        <dbReference type="Proteomes" id="UP000033710"/>
    </source>
</evidence>
<reference evidence="1 2" key="2">
    <citation type="journal article" date="2015" name="Eukaryot. Cell">
        <title>Asexual propagation of a virulent clone complex in a human and feline outbreak of sporotrichosis.</title>
        <authorList>
            <person name="Teixeira Mde M."/>
            <person name="Rodrigues A.M."/>
            <person name="Tsui C.K."/>
            <person name="de Almeida L.G."/>
            <person name="Van Diepeningen A.D."/>
            <person name="van den Ende B.G."/>
            <person name="Fernandes G.F."/>
            <person name="Kano R."/>
            <person name="Hamelin R.C."/>
            <person name="Lopes-Bezerra L.M."/>
            <person name="Vasconcelos A.T."/>
            <person name="de Hoog S."/>
            <person name="de Camargo Z.P."/>
            <person name="Felipe M.S."/>
        </authorList>
    </citation>
    <scope>NUCLEOTIDE SEQUENCE [LARGE SCALE GENOMIC DNA]</scope>
    <source>
        <strain evidence="1 2">1099-18</strain>
    </source>
</reference>
<dbReference type="Proteomes" id="UP000033710">
    <property type="component" value="Unassembled WGS sequence"/>
</dbReference>
<comment type="caution">
    <text evidence="1">The sequence shown here is derived from an EMBL/GenBank/DDBJ whole genome shotgun (WGS) entry which is preliminary data.</text>
</comment>
<organism evidence="1 2">
    <name type="scientific">Sporothrix schenckii 1099-18</name>
    <dbReference type="NCBI Taxonomy" id="1397361"/>
    <lineage>
        <taxon>Eukaryota</taxon>
        <taxon>Fungi</taxon>
        <taxon>Dikarya</taxon>
        <taxon>Ascomycota</taxon>
        <taxon>Pezizomycotina</taxon>
        <taxon>Sordariomycetes</taxon>
        <taxon>Sordariomycetidae</taxon>
        <taxon>Ophiostomatales</taxon>
        <taxon>Ophiostomataceae</taxon>
        <taxon>Sporothrix</taxon>
    </lineage>
</organism>
<accession>A0A0F2M937</accession>
<dbReference type="GeneID" id="27671809"/>
<sequence>MTMHKKPAHPQGVGCSQRAQLSRIGLDAISASASKTVPKRYRFLSLPFTWALPFTSTSRDWVKVGTDTATRHSGRLAWLTNTAEHTNRFKTHKLPPEAQSRKAWPPDLAGIAAEVATTMFKLKGADLGRFNAMHKA</sequence>
<proteinExistence type="predicted"/>
<dbReference type="KEGG" id="ssck:SPSK_09967"/>
<dbReference type="RefSeq" id="XP_016588270.1">
    <property type="nucleotide sequence ID" value="XM_016736532.1"/>
</dbReference>